<evidence type="ECO:0000313" key="1">
    <source>
        <dbReference type="EMBL" id="KAI3726484.1"/>
    </source>
</evidence>
<evidence type="ECO:0000313" key="2">
    <source>
        <dbReference type="Proteomes" id="UP001056120"/>
    </source>
</evidence>
<dbReference type="Proteomes" id="UP001056120">
    <property type="component" value="Linkage Group LG22"/>
</dbReference>
<keyword evidence="2" id="KW-1185">Reference proteome</keyword>
<reference evidence="2" key="1">
    <citation type="journal article" date="2022" name="Mol. Ecol. Resour.">
        <title>The genomes of chicory, endive, great burdock and yacon provide insights into Asteraceae palaeo-polyploidization history and plant inulin production.</title>
        <authorList>
            <person name="Fan W."/>
            <person name="Wang S."/>
            <person name="Wang H."/>
            <person name="Wang A."/>
            <person name="Jiang F."/>
            <person name="Liu H."/>
            <person name="Zhao H."/>
            <person name="Xu D."/>
            <person name="Zhang Y."/>
        </authorList>
    </citation>
    <scope>NUCLEOTIDE SEQUENCE [LARGE SCALE GENOMIC DNA]</scope>
    <source>
        <strain evidence="2">cv. Yunnan</strain>
    </source>
</reference>
<protein>
    <submittedName>
        <fullName evidence="1">Uncharacterized protein</fullName>
    </submittedName>
</protein>
<gene>
    <name evidence="1" type="ORF">L1987_66281</name>
</gene>
<name>A0ACB9BWQ4_9ASTR</name>
<proteinExistence type="predicted"/>
<reference evidence="1 2" key="2">
    <citation type="journal article" date="2022" name="Mol. Ecol. Resour.">
        <title>The genomes of chicory, endive, great burdock and yacon provide insights into Asteraceae paleo-polyploidization history and plant inulin production.</title>
        <authorList>
            <person name="Fan W."/>
            <person name="Wang S."/>
            <person name="Wang H."/>
            <person name="Wang A."/>
            <person name="Jiang F."/>
            <person name="Liu H."/>
            <person name="Zhao H."/>
            <person name="Xu D."/>
            <person name="Zhang Y."/>
        </authorList>
    </citation>
    <scope>NUCLEOTIDE SEQUENCE [LARGE SCALE GENOMIC DNA]</scope>
    <source>
        <strain evidence="2">cv. Yunnan</strain>
        <tissue evidence="1">Leaves</tissue>
    </source>
</reference>
<accession>A0ACB9BWQ4</accession>
<organism evidence="1 2">
    <name type="scientific">Smallanthus sonchifolius</name>
    <dbReference type="NCBI Taxonomy" id="185202"/>
    <lineage>
        <taxon>Eukaryota</taxon>
        <taxon>Viridiplantae</taxon>
        <taxon>Streptophyta</taxon>
        <taxon>Embryophyta</taxon>
        <taxon>Tracheophyta</taxon>
        <taxon>Spermatophyta</taxon>
        <taxon>Magnoliopsida</taxon>
        <taxon>eudicotyledons</taxon>
        <taxon>Gunneridae</taxon>
        <taxon>Pentapetalae</taxon>
        <taxon>asterids</taxon>
        <taxon>campanulids</taxon>
        <taxon>Asterales</taxon>
        <taxon>Asteraceae</taxon>
        <taxon>Asteroideae</taxon>
        <taxon>Heliantheae alliance</taxon>
        <taxon>Millerieae</taxon>
        <taxon>Smallanthus</taxon>
    </lineage>
</organism>
<sequence length="90" mass="10466">MMQRFVLNSSRPIFIFAYPNQIPRKLTHKRSLQRVYREQLKATAPALQATTSFALSLPFHQLKSVCLILMKQGSHARYITEDDYVLIQTV</sequence>
<comment type="caution">
    <text evidence="1">The sequence shown here is derived from an EMBL/GenBank/DDBJ whole genome shotgun (WGS) entry which is preliminary data.</text>
</comment>
<dbReference type="EMBL" id="CM042039">
    <property type="protein sequence ID" value="KAI3726484.1"/>
    <property type="molecule type" value="Genomic_DNA"/>
</dbReference>